<dbReference type="OrthoDB" id="913984at2759"/>
<keyword evidence="1" id="KW-0863">Zinc-finger</keyword>
<dbReference type="GO" id="GO:0008270">
    <property type="term" value="F:zinc ion binding"/>
    <property type="evidence" value="ECO:0007669"/>
    <property type="project" value="UniProtKB-KW"/>
</dbReference>
<feature type="compositionally biased region" description="Polar residues" evidence="2">
    <location>
        <begin position="291"/>
        <end position="304"/>
    </location>
</feature>
<dbReference type="PANTHER" id="PTHR47481">
    <property type="match status" value="1"/>
</dbReference>
<accession>A0A5N5FBT9</accession>
<dbReference type="InterPro" id="IPR001878">
    <property type="entry name" value="Znf_CCHC"/>
</dbReference>
<gene>
    <name evidence="4" type="ORF">D8674_031424</name>
</gene>
<dbReference type="Proteomes" id="UP000327157">
    <property type="component" value="Chromosome 7"/>
</dbReference>
<reference evidence="4 5" key="1">
    <citation type="submission" date="2019-09" db="EMBL/GenBank/DDBJ databases">
        <authorList>
            <person name="Ou C."/>
        </authorList>
    </citation>
    <scope>NUCLEOTIDE SEQUENCE [LARGE SCALE GENOMIC DNA]</scope>
    <source>
        <strain evidence="4">S2</strain>
        <tissue evidence="4">Leaf</tissue>
    </source>
</reference>
<feature type="domain" description="CCHC-type" evidence="3">
    <location>
        <begin position="345"/>
        <end position="359"/>
    </location>
</feature>
<dbReference type="Gene3D" id="4.10.60.10">
    <property type="entry name" value="Zinc finger, CCHC-type"/>
    <property type="match status" value="1"/>
</dbReference>
<feature type="compositionally biased region" description="Low complexity" evidence="2">
    <location>
        <begin position="531"/>
        <end position="544"/>
    </location>
</feature>
<evidence type="ECO:0000313" key="5">
    <source>
        <dbReference type="Proteomes" id="UP000327157"/>
    </source>
</evidence>
<name>A0A5N5FBT9_9ROSA</name>
<feature type="region of interest" description="Disordered" evidence="2">
    <location>
        <begin position="213"/>
        <end position="304"/>
    </location>
</feature>
<evidence type="ECO:0000256" key="2">
    <source>
        <dbReference type="SAM" id="MobiDB-lite"/>
    </source>
</evidence>
<proteinExistence type="predicted"/>
<dbReference type="SUPFAM" id="SSF57756">
    <property type="entry name" value="Retrovirus zinc finger-like domains"/>
    <property type="match status" value="1"/>
</dbReference>
<dbReference type="InterPro" id="IPR036875">
    <property type="entry name" value="Znf_CCHC_sf"/>
</dbReference>
<dbReference type="EMBL" id="SMOL01000781">
    <property type="protein sequence ID" value="KAB2595974.1"/>
    <property type="molecule type" value="Genomic_DNA"/>
</dbReference>
<dbReference type="SMART" id="SM00343">
    <property type="entry name" value="ZnF_C2HC"/>
    <property type="match status" value="2"/>
</dbReference>
<protein>
    <submittedName>
        <fullName evidence="4">Keratin</fullName>
    </submittedName>
</protein>
<organism evidence="4 5">
    <name type="scientific">Pyrus ussuriensis x Pyrus communis</name>
    <dbReference type="NCBI Taxonomy" id="2448454"/>
    <lineage>
        <taxon>Eukaryota</taxon>
        <taxon>Viridiplantae</taxon>
        <taxon>Streptophyta</taxon>
        <taxon>Embryophyta</taxon>
        <taxon>Tracheophyta</taxon>
        <taxon>Spermatophyta</taxon>
        <taxon>Magnoliopsida</taxon>
        <taxon>eudicotyledons</taxon>
        <taxon>Gunneridae</taxon>
        <taxon>Pentapetalae</taxon>
        <taxon>rosids</taxon>
        <taxon>fabids</taxon>
        <taxon>Rosales</taxon>
        <taxon>Rosaceae</taxon>
        <taxon>Amygdaloideae</taxon>
        <taxon>Maleae</taxon>
        <taxon>Pyrus</taxon>
    </lineage>
</organism>
<sequence>MSDSVKIENLLGMLTIKLTDENFIKWNFQFTSVLRGYDLFDHFTGESVCPPKFVLTPEMGVTTEISVVYKAWIKTDMALLSLLIATLSDDAIEHVVALKDRYLSVSSASVNHLKAELYTLQKGGDTIDKYFLRLKGIKDQLQAAGEKISDNDLIIAALSGLPPDYDTIRMVILARDTSISFKEFRVQLIGAEKTIESRVQSLVQGMASMYVSTNSSTGSSDTSGSLCSNTSGSSSQGLSNSGYGSNGPGSSQNNGGYSSYHYNGPNGNHRGRSYQSNNFRPRNNGGYKPRFNNSRSDTSWQSWSGNTSNRYEQMPECQICSRKGHVAVTCLYRNDSRNGPSVQECQICGKRGHIALNCRHRSNYAYQGHQPPPSLSANYAYQGLSPQVEVPICSSASQFPSFPLNTPQAHPANLSGMNAHGDSWIIDTGASHHMSPDVNVLNQATPYEGNEKIVVGNGAGQGNMGSSIPRKDSFPYEEMLSLQKSGSSSSSIPVRPVVMYFPASQDSSQISANPDISPSVSSSSLANQHLSPASPSTGTPSSAGFVNKLYRFVERD</sequence>
<evidence type="ECO:0000313" key="4">
    <source>
        <dbReference type="EMBL" id="KAB2595974.1"/>
    </source>
</evidence>
<reference evidence="5" key="2">
    <citation type="submission" date="2019-10" db="EMBL/GenBank/DDBJ databases">
        <title>A de novo genome assembly of a pear dwarfing rootstock.</title>
        <authorList>
            <person name="Wang F."/>
            <person name="Wang J."/>
            <person name="Li S."/>
            <person name="Zhang Y."/>
            <person name="Fang M."/>
            <person name="Ma L."/>
            <person name="Zhao Y."/>
            <person name="Jiang S."/>
        </authorList>
    </citation>
    <scope>NUCLEOTIDE SEQUENCE [LARGE SCALE GENOMIC DNA]</scope>
</reference>
<keyword evidence="1" id="KW-0862">Zinc</keyword>
<dbReference type="PROSITE" id="PS50158">
    <property type="entry name" value="ZF_CCHC"/>
    <property type="match status" value="1"/>
</dbReference>
<keyword evidence="1" id="KW-0479">Metal-binding</keyword>
<dbReference type="PANTHER" id="PTHR47481:SF22">
    <property type="entry name" value="RETROTRANSPOSON GAG DOMAIN-CONTAINING PROTEIN"/>
    <property type="match status" value="1"/>
</dbReference>
<dbReference type="AlphaFoldDB" id="A0A5N5FBT9"/>
<dbReference type="GO" id="GO:0003676">
    <property type="term" value="F:nucleic acid binding"/>
    <property type="evidence" value="ECO:0007669"/>
    <property type="project" value="InterPro"/>
</dbReference>
<feature type="compositionally biased region" description="Low complexity" evidence="2">
    <location>
        <begin position="213"/>
        <end position="268"/>
    </location>
</feature>
<evidence type="ECO:0000256" key="1">
    <source>
        <dbReference type="PROSITE-ProRule" id="PRU00047"/>
    </source>
</evidence>
<feature type="region of interest" description="Disordered" evidence="2">
    <location>
        <begin position="508"/>
        <end position="544"/>
    </location>
</feature>
<dbReference type="Pfam" id="PF14223">
    <property type="entry name" value="Retrotran_gag_2"/>
    <property type="match status" value="1"/>
</dbReference>
<comment type="caution">
    <text evidence="4">The sequence shown here is derived from an EMBL/GenBank/DDBJ whole genome shotgun (WGS) entry which is preliminary data.</text>
</comment>
<reference evidence="4 5" key="3">
    <citation type="submission" date="2019-11" db="EMBL/GenBank/DDBJ databases">
        <title>A de novo genome assembly of a pear dwarfing rootstock.</title>
        <authorList>
            <person name="Wang F."/>
            <person name="Wang J."/>
            <person name="Li S."/>
            <person name="Zhang Y."/>
            <person name="Fang M."/>
            <person name="Ma L."/>
            <person name="Zhao Y."/>
            <person name="Jiang S."/>
        </authorList>
    </citation>
    <scope>NUCLEOTIDE SEQUENCE [LARGE SCALE GENOMIC DNA]</scope>
    <source>
        <strain evidence="4">S2</strain>
        <tissue evidence="4">Leaf</tissue>
    </source>
</reference>
<keyword evidence="5" id="KW-1185">Reference proteome</keyword>
<evidence type="ECO:0000259" key="3">
    <source>
        <dbReference type="PROSITE" id="PS50158"/>
    </source>
</evidence>